<dbReference type="PANTHER" id="PTHR42789">
    <property type="entry name" value="D-ISOMER SPECIFIC 2-HYDROXYACID DEHYDROGENASE FAMILY PROTEIN (AFU_ORTHOLOGUE AFUA_6G10090)"/>
    <property type="match status" value="1"/>
</dbReference>
<dbReference type="PANTHER" id="PTHR42789:SF1">
    <property type="entry name" value="D-ISOMER SPECIFIC 2-HYDROXYACID DEHYDROGENASE FAMILY PROTEIN (AFU_ORTHOLOGUE AFUA_6G10090)"/>
    <property type="match status" value="1"/>
</dbReference>
<dbReference type="Proteomes" id="UP000652477">
    <property type="component" value="Unassembled WGS sequence"/>
</dbReference>
<dbReference type="Pfam" id="PF00389">
    <property type="entry name" value="2-Hacid_dh"/>
    <property type="match status" value="1"/>
</dbReference>
<comment type="caution">
    <text evidence="7">The sequence shown here is derived from an EMBL/GenBank/DDBJ whole genome shotgun (WGS) entry which is preliminary data.</text>
</comment>
<keyword evidence="3" id="KW-0520">NAD</keyword>
<evidence type="ECO:0000256" key="3">
    <source>
        <dbReference type="ARBA" id="ARBA00023027"/>
    </source>
</evidence>
<dbReference type="GO" id="GO:0016616">
    <property type="term" value="F:oxidoreductase activity, acting on the CH-OH group of donors, NAD or NADP as acceptor"/>
    <property type="evidence" value="ECO:0007669"/>
    <property type="project" value="InterPro"/>
</dbReference>
<dbReference type="InterPro" id="IPR050857">
    <property type="entry name" value="D-2-hydroxyacid_DH"/>
</dbReference>
<name>A0A923LKU5_9FIRM</name>
<organism evidence="7 8">
    <name type="scientific">Mediterraneibacter hominis</name>
    <dbReference type="NCBI Taxonomy" id="2763054"/>
    <lineage>
        <taxon>Bacteria</taxon>
        <taxon>Bacillati</taxon>
        <taxon>Bacillota</taxon>
        <taxon>Clostridia</taxon>
        <taxon>Lachnospirales</taxon>
        <taxon>Lachnospiraceae</taxon>
        <taxon>Mediterraneibacter</taxon>
    </lineage>
</organism>
<evidence type="ECO:0000259" key="6">
    <source>
        <dbReference type="Pfam" id="PF02826"/>
    </source>
</evidence>
<evidence type="ECO:0000313" key="8">
    <source>
        <dbReference type="Proteomes" id="UP000652477"/>
    </source>
</evidence>
<dbReference type="InterPro" id="IPR006140">
    <property type="entry name" value="D-isomer_DH_NAD-bd"/>
</dbReference>
<feature type="domain" description="D-isomer specific 2-hydroxyacid dehydrogenase catalytic" evidence="5">
    <location>
        <begin position="4"/>
        <end position="255"/>
    </location>
</feature>
<dbReference type="CDD" id="cd12171">
    <property type="entry name" value="2-Hacid_dh_10"/>
    <property type="match status" value="1"/>
</dbReference>
<evidence type="ECO:0000256" key="4">
    <source>
        <dbReference type="RuleBase" id="RU003719"/>
    </source>
</evidence>
<proteinExistence type="inferred from homology"/>
<evidence type="ECO:0000259" key="5">
    <source>
        <dbReference type="Pfam" id="PF00389"/>
    </source>
</evidence>
<dbReference type="Pfam" id="PF02826">
    <property type="entry name" value="2-Hacid_dh_C"/>
    <property type="match status" value="1"/>
</dbReference>
<sequence length="280" mass="31033">MDVFERLRIIGVVRAGMENIDVEAATKRGIAVVNAAGRNADAVSDFTIGMMLSEARNIARAHHSIMNGGWQLNFSNSATVPDMRNKTVGLFGFGYIGKLMAEKLAGFHVKLLVFDPYISEDVVEPFGGRLVDKETLFSESDFISIHARLTPESRHAVGKSEISLMKSTAYFINTARAGLVDYEALYEALEKHKIAGAALDVFEEEPLTENSAFRKLDNVTLTTHRAGATLDAALNSPRLVFERIQNLIRGKEITGLANPEILNNESFEEWRKKAKLYLNL</sequence>
<reference evidence="7" key="1">
    <citation type="submission" date="2020-08" db="EMBL/GenBank/DDBJ databases">
        <title>Genome public.</title>
        <authorList>
            <person name="Liu C."/>
            <person name="Sun Q."/>
        </authorList>
    </citation>
    <scope>NUCLEOTIDE SEQUENCE</scope>
    <source>
        <strain evidence="7">NSJ-55</strain>
    </source>
</reference>
<gene>
    <name evidence="7" type="ORF">H8S37_16765</name>
</gene>
<accession>A0A923LKU5</accession>
<keyword evidence="2 4" id="KW-0560">Oxidoreductase</keyword>
<dbReference type="InterPro" id="IPR036291">
    <property type="entry name" value="NAD(P)-bd_dom_sf"/>
</dbReference>
<keyword evidence="8" id="KW-1185">Reference proteome</keyword>
<protein>
    <submittedName>
        <fullName evidence="7">2-hydroxyacid dehydrogenase</fullName>
    </submittedName>
</protein>
<feature type="domain" description="D-isomer specific 2-hydroxyacid dehydrogenase NAD-binding" evidence="6">
    <location>
        <begin position="48"/>
        <end position="226"/>
    </location>
</feature>
<dbReference type="Gene3D" id="3.40.50.720">
    <property type="entry name" value="NAD(P)-binding Rossmann-like Domain"/>
    <property type="match status" value="2"/>
</dbReference>
<comment type="similarity">
    <text evidence="1 4">Belongs to the D-isomer specific 2-hydroxyacid dehydrogenase family.</text>
</comment>
<dbReference type="EMBL" id="JACOPF010000006">
    <property type="protein sequence ID" value="MBC5690566.1"/>
    <property type="molecule type" value="Genomic_DNA"/>
</dbReference>
<evidence type="ECO:0000256" key="2">
    <source>
        <dbReference type="ARBA" id="ARBA00023002"/>
    </source>
</evidence>
<evidence type="ECO:0000256" key="1">
    <source>
        <dbReference type="ARBA" id="ARBA00005854"/>
    </source>
</evidence>
<dbReference type="AlphaFoldDB" id="A0A923LKU5"/>
<dbReference type="InterPro" id="IPR006139">
    <property type="entry name" value="D-isomer_2_OHA_DH_cat_dom"/>
</dbReference>
<dbReference type="GO" id="GO:0051287">
    <property type="term" value="F:NAD binding"/>
    <property type="evidence" value="ECO:0007669"/>
    <property type="project" value="InterPro"/>
</dbReference>
<evidence type="ECO:0000313" key="7">
    <source>
        <dbReference type="EMBL" id="MBC5690566.1"/>
    </source>
</evidence>
<dbReference type="SUPFAM" id="SSF51735">
    <property type="entry name" value="NAD(P)-binding Rossmann-fold domains"/>
    <property type="match status" value="1"/>
</dbReference>